<evidence type="ECO:0000256" key="5">
    <source>
        <dbReference type="ARBA" id="ARBA00022692"/>
    </source>
</evidence>
<evidence type="ECO:0000259" key="10">
    <source>
        <dbReference type="PROSITE" id="PS50928"/>
    </source>
</evidence>
<evidence type="ECO:0000256" key="3">
    <source>
        <dbReference type="ARBA" id="ARBA00022448"/>
    </source>
</evidence>
<evidence type="ECO:0000256" key="4">
    <source>
        <dbReference type="ARBA" id="ARBA00022475"/>
    </source>
</evidence>
<dbReference type="EMBL" id="FULE01000054">
    <property type="protein sequence ID" value="SJN59732.1"/>
    <property type="molecule type" value="Genomic_DNA"/>
</dbReference>
<feature type="transmembrane region" description="Helical" evidence="9">
    <location>
        <begin position="124"/>
        <end position="141"/>
    </location>
</feature>
<dbReference type="InterPro" id="IPR043429">
    <property type="entry name" value="ArtM/GltK/GlnP/TcyL/YhdX-like"/>
</dbReference>
<feature type="domain" description="ABC transmembrane type-1" evidence="10">
    <location>
        <begin position="22"/>
        <end position="210"/>
    </location>
</feature>
<feature type="transmembrane region" description="Helical" evidence="9">
    <location>
        <begin position="20"/>
        <end position="48"/>
    </location>
</feature>
<evidence type="ECO:0000256" key="1">
    <source>
        <dbReference type="ARBA" id="ARBA00004429"/>
    </source>
</evidence>
<comment type="subcellular location">
    <subcellularLocation>
        <location evidence="1">Cell inner membrane</location>
        <topology evidence="1">Multi-pass membrane protein</topology>
    </subcellularLocation>
    <subcellularLocation>
        <location evidence="9">Cell membrane</location>
        <topology evidence="9">Multi-pass membrane protein</topology>
    </subcellularLocation>
</comment>
<keyword evidence="3 9" id="KW-0813">Transport</keyword>
<dbReference type="PROSITE" id="PS50928">
    <property type="entry name" value="ABC_TM1"/>
    <property type="match status" value="1"/>
</dbReference>
<dbReference type="InterPro" id="IPR010065">
    <property type="entry name" value="AA_ABC_transptr_permease_3TM"/>
</dbReference>
<keyword evidence="4" id="KW-1003">Cell membrane</keyword>
<comment type="similarity">
    <text evidence="2">Belongs to the binding-protein-dependent transport system permease family. HisMQ subfamily.</text>
</comment>
<feature type="transmembrane region" description="Helical" evidence="9">
    <location>
        <begin position="189"/>
        <end position="206"/>
    </location>
</feature>
<dbReference type="InterPro" id="IPR000515">
    <property type="entry name" value="MetI-like"/>
</dbReference>
<dbReference type="RefSeq" id="WP_205409489.1">
    <property type="nucleotide sequence ID" value="NZ_FULE01000054.1"/>
</dbReference>
<keyword evidence="8 9" id="KW-0472">Membrane</keyword>
<dbReference type="PANTHER" id="PTHR30614">
    <property type="entry name" value="MEMBRANE COMPONENT OF AMINO ACID ABC TRANSPORTER"/>
    <property type="match status" value="1"/>
</dbReference>
<keyword evidence="12" id="KW-1185">Reference proteome</keyword>
<dbReference type="GO" id="GO:0022857">
    <property type="term" value="F:transmembrane transporter activity"/>
    <property type="evidence" value="ECO:0007669"/>
    <property type="project" value="InterPro"/>
</dbReference>
<evidence type="ECO:0000313" key="12">
    <source>
        <dbReference type="Proteomes" id="UP000188276"/>
    </source>
</evidence>
<organism evidence="11 12">
    <name type="scientific">Vibrio ruber (strain DSM 16370 / JCM 11486 / BCRC 17186 / CECT 7878 / LMG 23124 / VR1)</name>
    <dbReference type="NCBI Taxonomy" id="1123498"/>
    <lineage>
        <taxon>Bacteria</taxon>
        <taxon>Pseudomonadati</taxon>
        <taxon>Pseudomonadota</taxon>
        <taxon>Gammaproteobacteria</taxon>
        <taxon>Vibrionales</taxon>
        <taxon>Vibrionaceae</taxon>
        <taxon>Vibrio</taxon>
    </lineage>
</organism>
<dbReference type="SUPFAM" id="SSF161098">
    <property type="entry name" value="MetI-like"/>
    <property type="match status" value="1"/>
</dbReference>
<evidence type="ECO:0000256" key="2">
    <source>
        <dbReference type="ARBA" id="ARBA00010072"/>
    </source>
</evidence>
<reference evidence="12" key="1">
    <citation type="submission" date="2017-02" db="EMBL/GenBank/DDBJ databases">
        <authorList>
            <person name="Rodrigo-Torres L."/>
            <person name="Arahal R.D."/>
            <person name="Lucena T."/>
        </authorList>
    </citation>
    <scope>NUCLEOTIDE SEQUENCE [LARGE SCALE GENOMIC DNA]</scope>
    <source>
        <strain evidence="12">CECT 7878</strain>
    </source>
</reference>
<evidence type="ECO:0000256" key="8">
    <source>
        <dbReference type="ARBA" id="ARBA00023136"/>
    </source>
</evidence>
<dbReference type="GO" id="GO:0006865">
    <property type="term" value="P:amino acid transport"/>
    <property type="evidence" value="ECO:0007669"/>
    <property type="project" value="UniProtKB-KW"/>
</dbReference>
<protein>
    <submittedName>
        <fullName evidence="11">L-cystine transport system permease protein TcyB</fullName>
    </submittedName>
</protein>
<dbReference type="STRING" id="1123498.VR7878_03627"/>
<dbReference type="PANTHER" id="PTHR30614:SF0">
    <property type="entry name" value="L-CYSTINE TRANSPORT SYSTEM PERMEASE PROTEIN TCYL"/>
    <property type="match status" value="1"/>
</dbReference>
<proteinExistence type="inferred from homology"/>
<dbReference type="Gene3D" id="1.10.3720.10">
    <property type="entry name" value="MetI-like"/>
    <property type="match status" value="1"/>
</dbReference>
<evidence type="ECO:0000313" key="11">
    <source>
        <dbReference type="EMBL" id="SJN59732.1"/>
    </source>
</evidence>
<dbReference type="Pfam" id="PF00528">
    <property type="entry name" value="BPD_transp_1"/>
    <property type="match status" value="1"/>
</dbReference>
<feature type="transmembrane region" description="Helical" evidence="9">
    <location>
        <begin position="162"/>
        <end position="183"/>
    </location>
</feature>
<dbReference type="Proteomes" id="UP000188276">
    <property type="component" value="Unassembled WGS sequence"/>
</dbReference>
<accession>A0A1R4LT08</accession>
<gene>
    <name evidence="11" type="primary">tcyB_2</name>
    <name evidence="11" type="ORF">VR7878_03627</name>
</gene>
<dbReference type="NCBIfam" id="TIGR01726">
    <property type="entry name" value="HEQRo_perm_3TM"/>
    <property type="match status" value="1"/>
</dbReference>
<dbReference type="InterPro" id="IPR035906">
    <property type="entry name" value="MetI-like_sf"/>
</dbReference>
<keyword evidence="6" id="KW-0029">Amino-acid transport</keyword>
<sequence>MMDLSYFLQELWNARSAIYHGVIITISISALAITLGTMLGVIVGLALEYGTLPIKFMFRVYIDIIRGTPVFVLILAMFYVPSAVGINLDAFQAGVVALTIFCSSHIGEIVRGALGAIPVGQTEAAKAIGLTFFKTFIYVLLPQALRQILPTWVNTAAEMVKASTLLSIVGVLELMLTTQQIISRNFMNMEFYLFAGFIYFCINFGIEQLGRYVERKVTIS</sequence>
<evidence type="ECO:0000256" key="7">
    <source>
        <dbReference type="ARBA" id="ARBA00022989"/>
    </source>
</evidence>
<feature type="transmembrane region" description="Helical" evidence="9">
    <location>
        <begin position="60"/>
        <end position="80"/>
    </location>
</feature>
<dbReference type="GO" id="GO:0043190">
    <property type="term" value="C:ATP-binding cassette (ABC) transporter complex"/>
    <property type="evidence" value="ECO:0007669"/>
    <property type="project" value="InterPro"/>
</dbReference>
<dbReference type="AlphaFoldDB" id="A0A1R4LT08"/>
<keyword evidence="7 9" id="KW-1133">Transmembrane helix</keyword>
<evidence type="ECO:0000256" key="9">
    <source>
        <dbReference type="RuleBase" id="RU363032"/>
    </source>
</evidence>
<keyword evidence="5 9" id="KW-0812">Transmembrane</keyword>
<name>A0A1R4LT08_VIBR1</name>
<evidence type="ECO:0000256" key="6">
    <source>
        <dbReference type="ARBA" id="ARBA00022970"/>
    </source>
</evidence>
<dbReference type="CDD" id="cd06261">
    <property type="entry name" value="TM_PBP2"/>
    <property type="match status" value="1"/>
</dbReference>